<dbReference type="Proteomes" id="UP000765509">
    <property type="component" value="Unassembled WGS sequence"/>
</dbReference>
<evidence type="ECO:0000313" key="2">
    <source>
        <dbReference type="Proteomes" id="UP000765509"/>
    </source>
</evidence>
<dbReference type="AlphaFoldDB" id="A0A9Q3Q690"/>
<reference evidence="1" key="1">
    <citation type="submission" date="2021-03" db="EMBL/GenBank/DDBJ databases">
        <title>Draft genome sequence of rust myrtle Austropuccinia psidii MF-1, a brazilian biotype.</title>
        <authorList>
            <person name="Quecine M.C."/>
            <person name="Pachon D.M.R."/>
            <person name="Bonatelli M.L."/>
            <person name="Correr F.H."/>
            <person name="Franceschini L.M."/>
            <person name="Leite T.F."/>
            <person name="Margarido G.R.A."/>
            <person name="Almeida C.A."/>
            <person name="Ferrarezi J.A."/>
            <person name="Labate C.A."/>
        </authorList>
    </citation>
    <scope>NUCLEOTIDE SEQUENCE</scope>
    <source>
        <strain evidence="1">MF-1</strain>
    </source>
</reference>
<evidence type="ECO:0008006" key="3">
    <source>
        <dbReference type="Google" id="ProtNLM"/>
    </source>
</evidence>
<dbReference type="EMBL" id="AVOT02118186">
    <property type="protein sequence ID" value="MBW0584512.1"/>
    <property type="molecule type" value="Genomic_DNA"/>
</dbReference>
<sequence length="103" mass="11549">MIQIQEPKSPLEIAHKDRVIDLPPGGDRGLNACLVLVDRYSKTPMLLPCNKYVTSMDTVIMICNRAISHTSVFQNMISFRDPKFSSELCTNPFSLGHKTRAQA</sequence>
<organism evidence="1 2">
    <name type="scientific">Austropuccinia psidii MF-1</name>
    <dbReference type="NCBI Taxonomy" id="1389203"/>
    <lineage>
        <taxon>Eukaryota</taxon>
        <taxon>Fungi</taxon>
        <taxon>Dikarya</taxon>
        <taxon>Basidiomycota</taxon>
        <taxon>Pucciniomycotina</taxon>
        <taxon>Pucciniomycetes</taxon>
        <taxon>Pucciniales</taxon>
        <taxon>Sphaerophragmiaceae</taxon>
        <taxon>Austropuccinia</taxon>
    </lineage>
</organism>
<gene>
    <name evidence="1" type="ORF">O181_124227</name>
</gene>
<comment type="caution">
    <text evidence="1">The sequence shown here is derived from an EMBL/GenBank/DDBJ whole genome shotgun (WGS) entry which is preliminary data.</text>
</comment>
<protein>
    <recommendedName>
        <fullName evidence="3">Integrase catalytic domain-containing protein</fullName>
    </recommendedName>
</protein>
<keyword evidence="2" id="KW-1185">Reference proteome</keyword>
<accession>A0A9Q3Q690</accession>
<proteinExistence type="predicted"/>
<name>A0A9Q3Q690_9BASI</name>
<evidence type="ECO:0000313" key="1">
    <source>
        <dbReference type="EMBL" id="MBW0584512.1"/>
    </source>
</evidence>